<comment type="caution">
    <text evidence="1">The sequence shown here is derived from an EMBL/GenBank/DDBJ whole genome shotgun (WGS) entry which is preliminary data.</text>
</comment>
<protein>
    <submittedName>
        <fullName evidence="1">Uncharacterized protein</fullName>
    </submittedName>
</protein>
<dbReference type="AlphaFoldDB" id="A0A9D4GY81"/>
<name>A0A9D4GY81_DREPO</name>
<proteinExistence type="predicted"/>
<gene>
    <name evidence="1" type="ORF">DPMN_125457</name>
</gene>
<evidence type="ECO:0000313" key="2">
    <source>
        <dbReference type="Proteomes" id="UP000828390"/>
    </source>
</evidence>
<accession>A0A9D4GY81</accession>
<evidence type="ECO:0000313" key="1">
    <source>
        <dbReference type="EMBL" id="KAH3823646.1"/>
    </source>
</evidence>
<dbReference type="EMBL" id="JAIWYP010000005">
    <property type="protein sequence ID" value="KAH3823646.1"/>
    <property type="molecule type" value="Genomic_DNA"/>
</dbReference>
<sequence length="64" mass="7028">MFFRVPNSSGPCGAQRCAIGPYMMKAKKLIDTTGKAYNVLNEVTCKSTNVHVVYAVNTVKPLYT</sequence>
<reference evidence="1" key="1">
    <citation type="journal article" date="2019" name="bioRxiv">
        <title>The Genome of the Zebra Mussel, Dreissena polymorpha: A Resource for Invasive Species Research.</title>
        <authorList>
            <person name="McCartney M.A."/>
            <person name="Auch B."/>
            <person name="Kono T."/>
            <person name="Mallez S."/>
            <person name="Zhang Y."/>
            <person name="Obille A."/>
            <person name="Becker A."/>
            <person name="Abrahante J.E."/>
            <person name="Garbe J."/>
            <person name="Badalamenti J.P."/>
            <person name="Herman A."/>
            <person name="Mangelson H."/>
            <person name="Liachko I."/>
            <person name="Sullivan S."/>
            <person name="Sone E.D."/>
            <person name="Koren S."/>
            <person name="Silverstein K.A.T."/>
            <person name="Beckman K.B."/>
            <person name="Gohl D.M."/>
        </authorList>
    </citation>
    <scope>NUCLEOTIDE SEQUENCE</scope>
    <source>
        <strain evidence="1">Duluth1</strain>
        <tissue evidence="1">Whole animal</tissue>
    </source>
</reference>
<reference evidence="1" key="2">
    <citation type="submission" date="2020-11" db="EMBL/GenBank/DDBJ databases">
        <authorList>
            <person name="McCartney M.A."/>
            <person name="Auch B."/>
            <person name="Kono T."/>
            <person name="Mallez S."/>
            <person name="Becker A."/>
            <person name="Gohl D.M."/>
            <person name="Silverstein K.A.T."/>
            <person name="Koren S."/>
            <person name="Bechman K.B."/>
            <person name="Herman A."/>
            <person name="Abrahante J.E."/>
            <person name="Garbe J."/>
        </authorList>
    </citation>
    <scope>NUCLEOTIDE SEQUENCE</scope>
    <source>
        <strain evidence="1">Duluth1</strain>
        <tissue evidence="1">Whole animal</tissue>
    </source>
</reference>
<dbReference type="Proteomes" id="UP000828390">
    <property type="component" value="Unassembled WGS sequence"/>
</dbReference>
<keyword evidence="2" id="KW-1185">Reference proteome</keyword>
<organism evidence="1 2">
    <name type="scientific">Dreissena polymorpha</name>
    <name type="common">Zebra mussel</name>
    <name type="synonym">Mytilus polymorpha</name>
    <dbReference type="NCBI Taxonomy" id="45954"/>
    <lineage>
        <taxon>Eukaryota</taxon>
        <taxon>Metazoa</taxon>
        <taxon>Spiralia</taxon>
        <taxon>Lophotrochozoa</taxon>
        <taxon>Mollusca</taxon>
        <taxon>Bivalvia</taxon>
        <taxon>Autobranchia</taxon>
        <taxon>Heteroconchia</taxon>
        <taxon>Euheterodonta</taxon>
        <taxon>Imparidentia</taxon>
        <taxon>Neoheterodontei</taxon>
        <taxon>Myida</taxon>
        <taxon>Dreissenoidea</taxon>
        <taxon>Dreissenidae</taxon>
        <taxon>Dreissena</taxon>
    </lineage>
</organism>